<keyword evidence="5 6" id="KW-0472">Membrane</keyword>
<organism evidence="8 9">
    <name type="scientific">Effusibacillus lacus</name>
    <dbReference type="NCBI Taxonomy" id="1348429"/>
    <lineage>
        <taxon>Bacteria</taxon>
        <taxon>Bacillati</taxon>
        <taxon>Bacillota</taxon>
        <taxon>Bacilli</taxon>
        <taxon>Bacillales</taxon>
        <taxon>Alicyclobacillaceae</taxon>
        <taxon>Effusibacillus</taxon>
    </lineage>
</organism>
<comment type="subcellular location">
    <subcellularLocation>
        <location evidence="1">Membrane</location>
        <topology evidence="1">Multi-pass membrane protein</topology>
    </subcellularLocation>
</comment>
<dbReference type="GO" id="GO:0017004">
    <property type="term" value="P:cytochrome complex assembly"/>
    <property type="evidence" value="ECO:0007669"/>
    <property type="project" value="InterPro"/>
</dbReference>
<evidence type="ECO:0000256" key="3">
    <source>
        <dbReference type="ARBA" id="ARBA00022692"/>
    </source>
</evidence>
<feature type="transmembrane region" description="Helical" evidence="6">
    <location>
        <begin position="57"/>
        <end position="86"/>
    </location>
</feature>
<evidence type="ECO:0000256" key="5">
    <source>
        <dbReference type="ARBA" id="ARBA00023136"/>
    </source>
</evidence>
<sequence>MFDAANPNMFIAFAAGILSFLSPCCLPLYPSYISYITGISYDQMQGERDRFRIRRTALLHSFFFVLGFSIIFIALGASAGLIGQLFNEYKDLIRQIGGIIIIVMGLFLAGIIKWEYLMKERKFHLRNKPAGYLGSVLVGITFSAGWTPCIGPILTAVISLAATDPVNSAWLMVAYSLGFAIPFLILAYSLGSVRWLLKYSGTIAKIGGYVMIIMGILLYTNAMTVITVYLIQIFGGFTGF</sequence>
<evidence type="ECO:0000313" key="8">
    <source>
        <dbReference type="EMBL" id="GAX90215.1"/>
    </source>
</evidence>
<dbReference type="InterPro" id="IPR051790">
    <property type="entry name" value="Cytochrome_c-biogenesis_DsbD"/>
</dbReference>
<comment type="caution">
    <text evidence="8">The sequence shown here is derived from an EMBL/GenBank/DDBJ whole genome shotgun (WGS) entry which is preliminary data.</text>
</comment>
<evidence type="ECO:0000313" key="9">
    <source>
        <dbReference type="Proteomes" id="UP000217785"/>
    </source>
</evidence>
<feature type="domain" description="Cytochrome C biogenesis protein transmembrane" evidence="7">
    <location>
        <begin position="10"/>
        <end position="218"/>
    </location>
</feature>
<dbReference type="EMBL" id="BDUF01000053">
    <property type="protein sequence ID" value="GAX90215.1"/>
    <property type="molecule type" value="Genomic_DNA"/>
</dbReference>
<comment type="similarity">
    <text evidence="2">Belongs to the DsbD family.</text>
</comment>
<dbReference type="GO" id="GO:0016020">
    <property type="term" value="C:membrane"/>
    <property type="evidence" value="ECO:0007669"/>
    <property type="project" value="UniProtKB-SubCell"/>
</dbReference>
<evidence type="ECO:0000259" key="7">
    <source>
        <dbReference type="Pfam" id="PF02683"/>
    </source>
</evidence>
<dbReference type="AlphaFoldDB" id="A0A292YP03"/>
<accession>A0A292YP03</accession>
<reference evidence="9" key="1">
    <citation type="submission" date="2017-07" db="EMBL/GenBank/DDBJ databases">
        <title>Draft genome sequence of Effusibacillus lacus strain skLN1.</title>
        <authorList>
            <person name="Watanabe M."/>
            <person name="Kojima H."/>
            <person name="Fukui M."/>
        </authorList>
    </citation>
    <scope>NUCLEOTIDE SEQUENCE [LARGE SCALE GENOMIC DNA]</scope>
    <source>
        <strain evidence="9">skLN1</strain>
    </source>
</reference>
<evidence type="ECO:0000256" key="1">
    <source>
        <dbReference type="ARBA" id="ARBA00004141"/>
    </source>
</evidence>
<dbReference type="InterPro" id="IPR003834">
    <property type="entry name" value="Cyt_c_assmbl_TM_dom"/>
</dbReference>
<feature type="transmembrane region" description="Helical" evidence="6">
    <location>
        <begin position="209"/>
        <end position="234"/>
    </location>
</feature>
<evidence type="ECO:0000256" key="2">
    <source>
        <dbReference type="ARBA" id="ARBA00006143"/>
    </source>
</evidence>
<feature type="transmembrane region" description="Helical" evidence="6">
    <location>
        <begin position="92"/>
        <end position="112"/>
    </location>
</feature>
<keyword evidence="4 6" id="KW-1133">Transmembrane helix</keyword>
<dbReference type="PANTHER" id="PTHR31272">
    <property type="entry name" value="CYTOCHROME C-TYPE BIOGENESIS PROTEIN HI_1454-RELATED"/>
    <property type="match status" value="1"/>
</dbReference>
<feature type="transmembrane region" description="Helical" evidence="6">
    <location>
        <begin position="132"/>
        <end position="161"/>
    </location>
</feature>
<dbReference type="Proteomes" id="UP000217785">
    <property type="component" value="Unassembled WGS sequence"/>
</dbReference>
<name>A0A292YP03_9BACL</name>
<evidence type="ECO:0000256" key="4">
    <source>
        <dbReference type="ARBA" id="ARBA00022989"/>
    </source>
</evidence>
<proteinExistence type="inferred from homology"/>
<dbReference type="Pfam" id="PF02683">
    <property type="entry name" value="DsbD_TM"/>
    <property type="match status" value="1"/>
</dbReference>
<evidence type="ECO:0000256" key="6">
    <source>
        <dbReference type="SAM" id="Phobius"/>
    </source>
</evidence>
<protein>
    <submittedName>
        <fullName evidence="8">Cytochrome C biogenesis protein CcdA</fullName>
    </submittedName>
</protein>
<keyword evidence="3 6" id="KW-0812">Transmembrane</keyword>
<dbReference type="PANTHER" id="PTHR31272:SF4">
    <property type="entry name" value="CYTOCHROME C-TYPE BIOGENESIS PROTEIN HI_1454-RELATED"/>
    <property type="match status" value="1"/>
</dbReference>
<gene>
    <name evidence="8" type="ORF">EFBL_1841</name>
</gene>
<keyword evidence="9" id="KW-1185">Reference proteome</keyword>
<feature type="transmembrane region" description="Helical" evidence="6">
    <location>
        <begin position="173"/>
        <end position="197"/>
    </location>
</feature>
<feature type="transmembrane region" description="Helical" evidence="6">
    <location>
        <begin position="12"/>
        <end position="36"/>
    </location>
</feature>